<dbReference type="EMBL" id="MU826875">
    <property type="protein sequence ID" value="KAJ7370005.1"/>
    <property type="molecule type" value="Genomic_DNA"/>
</dbReference>
<dbReference type="Proteomes" id="UP001163046">
    <property type="component" value="Unassembled WGS sequence"/>
</dbReference>
<dbReference type="SUPFAM" id="SSF56973">
    <property type="entry name" value="Aerolisin/ETX pore-forming domain"/>
    <property type="match status" value="1"/>
</dbReference>
<evidence type="ECO:0000256" key="3">
    <source>
        <dbReference type="SAM" id="MobiDB-lite"/>
    </source>
</evidence>
<dbReference type="InterPro" id="IPR053280">
    <property type="entry name" value="Aerolysin-like_pore-former"/>
</dbReference>
<evidence type="ECO:0000256" key="1">
    <source>
        <dbReference type="ARBA" id="ARBA00009831"/>
    </source>
</evidence>
<dbReference type="Gene3D" id="3.30.412.10">
    <property type="entry name" value="Proaerolysin, chain A, domain 2"/>
    <property type="match status" value="2"/>
</dbReference>
<dbReference type="Pfam" id="PF01117">
    <property type="entry name" value="Aerolysin"/>
    <property type="match status" value="1"/>
</dbReference>
<feature type="domain" description="Aerolysin-like C-terminal" evidence="4">
    <location>
        <begin position="139"/>
        <end position="494"/>
    </location>
</feature>
<dbReference type="InterPro" id="IPR055267">
    <property type="entry name" value="Aerolysin-like_C"/>
</dbReference>
<evidence type="ECO:0000313" key="5">
    <source>
        <dbReference type="EMBL" id="KAJ7370005.1"/>
    </source>
</evidence>
<evidence type="ECO:0000313" key="6">
    <source>
        <dbReference type="Proteomes" id="UP001163046"/>
    </source>
</evidence>
<keyword evidence="2" id="KW-1015">Disulfide bond</keyword>
<feature type="region of interest" description="Disordered" evidence="3">
    <location>
        <begin position="500"/>
        <end position="575"/>
    </location>
</feature>
<evidence type="ECO:0000256" key="2">
    <source>
        <dbReference type="ARBA" id="ARBA00023157"/>
    </source>
</evidence>
<accession>A0A9X0CNN1</accession>
<protein>
    <recommendedName>
        <fullName evidence="4">Aerolysin-like C-terminal domain-containing protein</fullName>
    </recommendedName>
</protein>
<keyword evidence="6" id="KW-1185">Reference proteome</keyword>
<dbReference type="AlphaFoldDB" id="A0A9X0CNN1"/>
<comment type="caution">
    <text evidence="5">The sequence shown here is derived from an EMBL/GenBank/DDBJ whole genome shotgun (WGS) entry which is preliminary data.</text>
</comment>
<proteinExistence type="inferred from homology"/>
<sequence length="575" mass="65185">MLFRTGTSNCQEGFFLRGLWRGDSNNVGSIEWGKCCKPSHHPYNWGGCYDEDVSNTFNKAGLSECKEAGHFIAGFQTQDSGGKLSSIKKLNVAVWRTVSFCEKLTLVPTYNPNTNILQIKRATCLGSMIFLTIEIDQLKSLDELKQRVMDATMFHNGQLASMMGFAWSGGCWSVYAGEDFRRNGDSWESTYRSDRCLGGGPKKDVRLKITYGDFAYTMKDVTFGESIKQSIPVDREGELLNSPDYSFHKVASNGKENAGETGVTVAMRVASTLRNVKRTSWDRQFGIEVGTEYEPPSATGGVGFSAKASLSYEWGGDKEDVTVDQDWHILTYNEKKELPGKTFAEWHAFKKPQEVIIPYTATVLATFTVEFEGYMIWGGGYNGNHPNFHQEQRGSEDRNNMKWKFGSAHKPFYEDLKDQIEQNLYPWQWHAMKQQYPHAQYYIDQLLNKDLYAFTMEGQFEESTENEIKSYWYPSKPIDQMGDALANLTAQADQAMKNPKFPRIRPEAPKVKTIDNSKEMNAPPARQFNDDDVGEPDKDGGETEWFPPIKPPAPEVETIDNSKELKPPPAKQYIE</sequence>
<feature type="compositionally biased region" description="Basic and acidic residues" evidence="3">
    <location>
        <begin position="504"/>
        <end position="518"/>
    </location>
</feature>
<dbReference type="OrthoDB" id="5984372at2759"/>
<gene>
    <name evidence="5" type="ORF">OS493_034737</name>
</gene>
<reference evidence="5" key="1">
    <citation type="submission" date="2023-01" db="EMBL/GenBank/DDBJ databases">
        <title>Genome assembly of the deep-sea coral Lophelia pertusa.</title>
        <authorList>
            <person name="Herrera S."/>
            <person name="Cordes E."/>
        </authorList>
    </citation>
    <scope>NUCLEOTIDE SEQUENCE</scope>
    <source>
        <strain evidence="5">USNM1676648</strain>
        <tissue evidence="5">Polyp</tissue>
    </source>
</reference>
<comment type="similarity">
    <text evidence="1">Belongs to the aerolysin family.</text>
</comment>
<evidence type="ECO:0000259" key="4">
    <source>
        <dbReference type="SMART" id="SM00999"/>
    </source>
</evidence>
<dbReference type="PANTHER" id="PTHR34007">
    <property type="entry name" value="AEROLYSIN-LIKE PROTEIN-RELATED"/>
    <property type="match status" value="1"/>
</dbReference>
<dbReference type="SMART" id="SM00999">
    <property type="entry name" value="Aerolysin"/>
    <property type="match status" value="1"/>
</dbReference>
<name>A0A9X0CNN1_9CNID</name>
<organism evidence="5 6">
    <name type="scientific">Desmophyllum pertusum</name>
    <dbReference type="NCBI Taxonomy" id="174260"/>
    <lineage>
        <taxon>Eukaryota</taxon>
        <taxon>Metazoa</taxon>
        <taxon>Cnidaria</taxon>
        <taxon>Anthozoa</taxon>
        <taxon>Hexacorallia</taxon>
        <taxon>Scleractinia</taxon>
        <taxon>Caryophylliina</taxon>
        <taxon>Caryophylliidae</taxon>
        <taxon>Desmophyllum</taxon>
    </lineage>
</organism>
<dbReference type="PANTHER" id="PTHR34007:SF1">
    <property type="entry name" value="AEROLYSIN-LIKE PROTEIN-RELATED"/>
    <property type="match status" value="1"/>
</dbReference>